<evidence type="ECO:0000256" key="1">
    <source>
        <dbReference type="SAM" id="MobiDB-lite"/>
    </source>
</evidence>
<sequence>MSATQASTTSPRLCGGTLVAMPTAMPEPPLTRKFGTFVGSTVGSDSEPS</sequence>
<reference evidence="2" key="1">
    <citation type="submission" date="2019-06" db="EMBL/GenBank/DDBJ databases">
        <authorList>
            <person name="Murdoch R.W."/>
            <person name="Fathepure B."/>
        </authorList>
    </citation>
    <scope>NUCLEOTIDE SEQUENCE</scope>
</reference>
<dbReference type="EMBL" id="MN080090">
    <property type="protein sequence ID" value="QEA08159.1"/>
    <property type="molecule type" value="Genomic_DNA"/>
</dbReference>
<name>A0A5B8RGG5_9ZZZZ</name>
<evidence type="ECO:0000313" key="2">
    <source>
        <dbReference type="EMBL" id="QEA08159.1"/>
    </source>
</evidence>
<dbReference type="AlphaFoldDB" id="A0A5B8RGG5"/>
<gene>
    <name evidence="2" type="ORF">KBTEX_04538</name>
</gene>
<organism evidence="2">
    <name type="scientific">uncultured organism</name>
    <dbReference type="NCBI Taxonomy" id="155900"/>
    <lineage>
        <taxon>unclassified sequences</taxon>
        <taxon>environmental samples</taxon>
    </lineage>
</organism>
<feature type="region of interest" description="Disordered" evidence="1">
    <location>
        <begin position="1"/>
        <end position="32"/>
    </location>
</feature>
<proteinExistence type="predicted"/>
<feature type="compositionally biased region" description="Polar residues" evidence="1">
    <location>
        <begin position="1"/>
        <end position="11"/>
    </location>
</feature>
<accession>A0A5B8RGG5</accession>
<protein>
    <submittedName>
        <fullName evidence="2">Uncharacterized protein</fullName>
    </submittedName>
</protein>